<name>A0A426ZBB5_ENSVE</name>
<protein>
    <submittedName>
        <fullName evidence="1">Uncharacterized protein</fullName>
    </submittedName>
</protein>
<evidence type="ECO:0000313" key="1">
    <source>
        <dbReference type="EMBL" id="RRT61249.1"/>
    </source>
</evidence>
<sequence length="134" mass="15229">MWSAHMARHDPIHMVRHNPTYPQTKQVHMIHPRLKWGLNKETKVSQFFYSIIVSVLQSLDRVFVIDVATQSHDIEALGAERAGELRSGVVLPAIRLLQPKVSSSMNPFLYCEGEPLDPSSCEVSRLREIAGEMH</sequence>
<proteinExistence type="predicted"/>
<gene>
    <name evidence="1" type="ORF">B296_00032706</name>
</gene>
<accession>A0A426ZBB5</accession>
<organism evidence="1 2">
    <name type="scientific">Ensete ventricosum</name>
    <name type="common">Abyssinian banana</name>
    <name type="synonym">Musa ensete</name>
    <dbReference type="NCBI Taxonomy" id="4639"/>
    <lineage>
        <taxon>Eukaryota</taxon>
        <taxon>Viridiplantae</taxon>
        <taxon>Streptophyta</taxon>
        <taxon>Embryophyta</taxon>
        <taxon>Tracheophyta</taxon>
        <taxon>Spermatophyta</taxon>
        <taxon>Magnoliopsida</taxon>
        <taxon>Liliopsida</taxon>
        <taxon>Zingiberales</taxon>
        <taxon>Musaceae</taxon>
        <taxon>Ensete</taxon>
    </lineage>
</organism>
<dbReference type="Proteomes" id="UP000287651">
    <property type="component" value="Unassembled WGS sequence"/>
</dbReference>
<evidence type="ECO:0000313" key="2">
    <source>
        <dbReference type="Proteomes" id="UP000287651"/>
    </source>
</evidence>
<dbReference type="EMBL" id="AMZH03007475">
    <property type="protein sequence ID" value="RRT61249.1"/>
    <property type="molecule type" value="Genomic_DNA"/>
</dbReference>
<comment type="caution">
    <text evidence="1">The sequence shown here is derived from an EMBL/GenBank/DDBJ whole genome shotgun (WGS) entry which is preliminary data.</text>
</comment>
<reference evidence="1 2" key="1">
    <citation type="journal article" date="2014" name="Agronomy (Basel)">
        <title>A Draft Genome Sequence for Ensete ventricosum, the Drought-Tolerant Tree Against Hunger.</title>
        <authorList>
            <person name="Harrison J."/>
            <person name="Moore K.A."/>
            <person name="Paszkiewicz K."/>
            <person name="Jones T."/>
            <person name="Grant M."/>
            <person name="Ambacheew D."/>
            <person name="Muzemil S."/>
            <person name="Studholme D.J."/>
        </authorList>
    </citation>
    <scope>NUCLEOTIDE SEQUENCE [LARGE SCALE GENOMIC DNA]</scope>
</reference>
<dbReference type="AlphaFoldDB" id="A0A426ZBB5"/>